<name>A0A0A5GML8_9BACI</name>
<dbReference type="STRING" id="1385510.GCA_000425205_01980"/>
<comment type="subcellular location">
    <subcellularLocation>
        <location evidence="2">Cell membrane</location>
        <topology evidence="2">Multi-pass membrane protein</topology>
    </subcellularLocation>
</comment>
<evidence type="ECO:0000256" key="2">
    <source>
        <dbReference type="PIRNR" id="PIRNR016661"/>
    </source>
</evidence>
<dbReference type="Pfam" id="PF02632">
    <property type="entry name" value="BioY"/>
    <property type="match status" value="1"/>
</dbReference>
<feature type="transmembrane region" description="Helical" evidence="3">
    <location>
        <begin position="157"/>
        <end position="180"/>
    </location>
</feature>
<keyword evidence="2" id="KW-1003">Cell membrane</keyword>
<feature type="transmembrane region" description="Helical" evidence="3">
    <location>
        <begin position="118"/>
        <end position="145"/>
    </location>
</feature>
<dbReference type="PANTHER" id="PTHR34295">
    <property type="entry name" value="BIOTIN TRANSPORTER BIOY"/>
    <property type="match status" value="1"/>
</dbReference>
<dbReference type="PIRSF" id="PIRSF016661">
    <property type="entry name" value="BioY"/>
    <property type="match status" value="1"/>
</dbReference>
<keyword evidence="3" id="KW-0812">Transmembrane</keyword>
<protein>
    <recommendedName>
        <fullName evidence="2">Biotin transporter</fullName>
    </recommendedName>
</protein>
<feature type="transmembrane region" description="Helical" evidence="3">
    <location>
        <begin position="64"/>
        <end position="82"/>
    </location>
</feature>
<organism evidence="4 5">
    <name type="scientific">Pontibacillus halophilus JSM 076056 = DSM 19796</name>
    <dbReference type="NCBI Taxonomy" id="1385510"/>
    <lineage>
        <taxon>Bacteria</taxon>
        <taxon>Bacillati</taxon>
        <taxon>Bacillota</taxon>
        <taxon>Bacilli</taxon>
        <taxon>Bacillales</taxon>
        <taxon>Bacillaceae</taxon>
        <taxon>Pontibacillus</taxon>
    </lineage>
</organism>
<dbReference type="EMBL" id="AVPE01000006">
    <property type="protein sequence ID" value="KGX92468.1"/>
    <property type="molecule type" value="Genomic_DNA"/>
</dbReference>
<reference evidence="4 5" key="1">
    <citation type="submission" date="2013-08" db="EMBL/GenBank/DDBJ databases">
        <authorList>
            <person name="Huang J."/>
            <person name="Wang G."/>
        </authorList>
    </citation>
    <scope>NUCLEOTIDE SEQUENCE [LARGE SCALE GENOMIC DNA]</scope>
    <source>
        <strain evidence="4 5">JSM 076056</strain>
    </source>
</reference>
<dbReference type="Gene3D" id="1.10.1760.20">
    <property type="match status" value="1"/>
</dbReference>
<feature type="transmembrane region" description="Helical" evidence="3">
    <location>
        <begin position="88"/>
        <end position="106"/>
    </location>
</feature>
<feature type="transmembrane region" description="Helical" evidence="3">
    <location>
        <begin position="37"/>
        <end position="57"/>
    </location>
</feature>
<dbReference type="GO" id="GO:0015225">
    <property type="term" value="F:biotin transmembrane transporter activity"/>
    <property type="evidence" value="ECO:0007669"/>
    <property type="project" value="UniProtKB-UniRule"/>
</dbReference>
<dbReference type="GO" id="GO:0005886">
    <property type="term" value="C:plasma membrane"/>
    <property type="evidence" value="ECO:0007669"/>
    <property type="project" value="UniProtKB-SubCell"/>
</dbReference>
<keyword evidence="2 3" id="KW-0472">Membrane</keyword>
<keyword evidence="2" id="KW-0813">Transport</keyword>
<dbReference type="OrthoDB" id="9803495at2"/>
<dbReference type="eggNOG" id="COG1268">
    <property type="taxonomic scope" value="Bacteria"/>
</dbReference>
<sequence>MSKSKFTTLDLTLGAMFVALMAIGANITSYAPFLQIWNVPLTLQTFVAILAGIVLGSRMGAISLCVYLLVGLAGAPVFARFGAGFDTLVTPTFGFILSYILLAYVVGKIVEHKRSLPIYIFATVVGLIINYVVGVNWLYGAYVFWVGLPDGYSYTVAWMGMAPFLVKDLALAIVAAFFGYRLERSVLQNSQFRRQKSA</sequence>
<gene>
    <name evidence="4" type="ORF">N781_17280</name>
</gene>
<comment type="similarity">
    <text evidence="1 2">Belongs to the BioY family.</text>
</comment>
<dbReference type="Proteomes" id="UP000030528">
    <property type="component" value="Unassembled WGS sequence"/>
</dbReference>
<dbReference type="RefSeq" id="WP_026800368.1">
    <property type="nucleotide sequence ID" value="NZ_AULI01000008.1"/>
</dbReference>
<evidence type="ECO:0000313" key="5">
    <source>
        <dbReference type="Proteomes" id="UP000030528"/>
    </source>
</evidence>
<keyword evidence="3" id="KW-1133">Transmembrane helix</keyword>
<evidence type="ECO:0000256" key="1">
    <source>
        <dbReference type="ARBA" id="ARBA00010692"/>
    </source>
</evidence>
<evidence type="ECO:0000313" key="4">
    <source>
        <dbReference type="EMBL" id="KGX92468.1"/>
    </source>
</evidence>
<dbReference type="InterPro" id="IPR003784">
    <property type="entry name" value="BioY"/>
</dbReference>
<dbReference type="AlphaFoldDB" id="A0A0A5GML8"/>
<accession>A0A0A5GML8</accession>
<comment type="caution">
    <text evidence="4">The sequence shown here is derived from an EMBL/GenBank/DDBJ whole genome shotgun (WGS) entry which is preliminary data.</text>
</comment>
<proteinExistence type="inferred from homology"/>
<feature type="transmembrane region" description="Helical" evidence="3">
    <location>
        <begin position="12"/>
        <end position="31"/>
    </location>
</feature>
<dbReference type="PANTHER" id="PTHR34295:SF1">
    <property type="entry name" value="BIOTIN TRANSPORTER BIOY"/>
    <property type="match status" value="1"/>
</dbReference>
<keyword evidence="5" id="KW-1185">Reference proteome</keyword>
<evidence type="ECO:0000256" key="3">
    <source>
        <dbReference type="SAM" id="Phobius"/>
    </source>
</evidence>